<evidence type="ECO:0000259" key="3">
    <source>
        <dbReference type="PROSITE" id="PS51360"/>
    </source>
</evidence>
<dbReference type="InterPro" id="IPR036128">
    <property type="entry name" value="Plus3-like_sf"/>
</dbReference>
<dbReference type="STRING" id="3750.A0A498HGU3"/>
<feature type="region of interest" description="Disordered" evidence="1">
    <location>
        <begin position="351"/>
        <end position="392"/>
    </location>
</feature>
<dbReference type="Gene3D" id="4.10.60.10">
    <property type="entry name" value="Zinc finger, CCHC-type"/>
    <property type="match status" value="1"/>
</dbReference>
<protein>
    <recommendedName>
        <fullName evidence="3">Plus3 domain-containing protein</fullName>
    </recommendedName>
</protein>
<gene>
    <name evidence="4" type="ORF">DVH24_013444</name>
</gene>
<feature type="domain" description="Plus3" evidence="3">
    <location>
        <begin position="934"/>
        <end position="1062"/>
    </location>
</feature>
<evidence type="ECO:0000256" key="2">
    <source>
        <dbReference type="SAM" id="Phobius"/>
    </source>
</evidence>
<sequence>MVKGGDAPICLSLSVFLCLSSKCRIRLYVREGVSLIYIVGQFCLQLKLFKNIEPVTDLGLVLGHSNQCIQRKLNGDSGAGANAGSRIHMAFVAPDPLSELVWNTDKGVSNVTLSPPQSNKGGRSAADKPIDDEDFITAQTSFHLKSEFAGKDMTMSPTSHAGVMPLCGSSHDTGTVGNVEEEKAAVELSVLYNQEGTYSQANIEVTEIPQIPETRENFITTLTGNGDREGADILLVESDQKIPFVEQNEPLLRDPQMDLVLASEVNPVNESKASGVPVVNKKAQRNRPLDKLEATAENDLMTLKTRHAYGAASQILGPESVPGVKDRFDQGQERVPENESVLDKHYPNNSRIHMHQRKGKEKLLSDGDPNGRMPEDENDSHESVESCNSAGLFSSGKKRWRSEEEFIVGSKRFRKKIQEAPISTSYIRQDSSFMNWISSMVKGFSKSMQDEAPPLALTLAHPDHGDENPDNKRITCNTNQDDGVKSIGFQTIFQSLYCPTADCQEARMLSDNHKMGEISTELEPATSPKVYHGENVNLGQEFLLSVEKFNKSSSGNEVRSAGSQEKCHTGSEKKKNPCNFPFYKGKDRVIPNSSLGKRKERRIENFESSSQFKGKTTGEFGYRRDLLGSLWITRLTPKTSGPSLIADHYNKSADGVLESSNDLKNMGAREQFAEDLVIVIGNDLQNCAAENEGSSAFNRNKGQNDEAPMSEFSPIMPCSEVRSSEGMASVFARRLDALKNITLPGATGNAADEITMCLFCGIKGHHLQECSQIRETELQELLSKSKSYNVAENLPFFCIRCLQQSHWATACPNAQSMGQPQLECNVSFLDYYCSQSGTNLNSRNDGNTKLPTGTEIKFEASVAHTCFNEDHSRMETDIDMSWKDNAMGAPKKRAYRSNSVMKCSASSSVENKYKENQMMPLSKLVNTQISNVPKGIVESVKRLRLSRTDVLKWMDSRTSLSLLEGFFLRLRLRKWEGLGGTGYYVSCITGSQRESCPLNVKDSIAVVVGGIRCMVKSKYVSNNDFHEDELRAWWSATSKGSDKIPSEEDLREKSEVRICQMYSVHSYSEIFTLDILLAVSIIIAIQSVLMCGYLKCYTNIR</sequence>
<keyword evidence="2" id="KW-0472">Membrane</keyword>
<dbReference type="PROSITE" id="PS51360">
    <property type="entry name" value="PLUS3"/>
    <property type="match status" value="1"/>
</dbReference>
<dbReference type="InterPro" id="IPR004343">
    <property type="entry name" value="Plus-3_dom"/>
</dbReference>
<dbReference type="Gene3D" id="3.90.70.200">
    <property type="entry name" value="Plus-3 domain"/>
    <property type="match status" value="1"/>
</dbReference>
<organism evidence="4 5">
    <name type="scientific">Malus domestica</name>
    <name type="common">Apple</name>
    <name type="synonym">Pyrus malus</name>
    <dbReference type="NCBI Taxonomy" id="3750"/>
    <lineage>
        <taxon>Eukaryota</taxon>
        <taxon>Viridiplantae</taxon>
        <taxon>Streptophyta</taxon>
        <taxon>Embryophyta</taxon>
        <taxon>Tracheophyta</taxon>
        <taxon>Spermatophyta</taxon>
        <taxon>Magnoliopsida</taxon>
        <taxon>eudicotyledons</taxon>
        <taxon>Gunneridae</taxon>
        <taxon>Pentapetalae</taxon>
        <taxon>rosids</taxon>
        <taxon>fabids</taxon>
        <taxon>Rosales</taxon>
        <taxon>Rosaceae</taxon>
        <taxon>Amygdaloideae</taxon>
        <taxon>Maleae</taxon>
        <taxon>Malus</taxon>
    </lineage>
</organism>
<proteinExistence type="predicted"/>
<dbReference type="Pfam" id="PF03126">
    <property type="entry name" value="Plus-3"/>
    <property type="match status" value="1"/>
</dbReference>
<feature type="compositionally biased region" description="Polar residues" evidence="1">
    <location>
        <begin position="553"/>
        <end position="563"/>
    </location>
</feature>
<keyword evidence="2" id="KW-0812">Transmembrane</keyword>
<dbReference type="GO" id="GO:0008270">
    <property type="term" value="F:zinc ion binding"/>
    <property type="evidence" value="ECO:0007669"/>
    <property type="project" value="InterPro"/>
</dbReference>
<dbReference type="GO" id="GO:0003677">
    <property type="term" value="F:DNA binding"/>
    <property type="evidence" value="ECO:0007669"/>
    <property type="project" value="InterPro"/>
</dbReference>
<comment type="caution">
    <text evidence="4">The sequence shown here is derived from an EMBL/GenBank/DDBJ whole genome shotgun (WGS) entry which is preliminary data.</text>
</comment>
<dbReference type="InterPro" id="IPR001878">
    <property type="entry name" value="Znf_CCHC"/>
</dbReference>
<dbReference type="Proteomes" id="UP000290289">
    <property type="component" value="Chromosome 16"/>
</dbReference>
<name>A0A498HGU3_MALDO</name>
<dbReference type="EMBL" id="RDQH01000342">
    <property type="protein sequence ID" value="RXH70698.1"/>
    <property type="molecule type" value="Genomic_DNA"/>
</dbReference>
<dbReference type="SUPFAM" id="SSF159042">
    <property type="entry name" value="Plus3-like"/>
    <property type="match status" value="1"/>
</dbReference>
<evidence type="ECO:0000313" key="4">
    <source>
        <dbReference type="EMBL" id="RXH70698.1"/>
    </source>
</evidence>
<dbReference type="PANTHER" id="PTHR38940:SF4">
    <property type="entry name" value="OS01G0775100 PROTEIN"/>
    <property type="match status" value="1"/>
</dbReference>
<reference evidence="4 5" key="1">
    <citation type="submission" date="2018-10" db="EMBL/GenBank/DDBJ databases">
        <title>A high-quality apple genome assembly.</title>
        <authorList>
            <person name="Hu J."/>
        </authorList>
    </citation>
    <scope>NUCLEOTIDE SEQUENCE [LARGE SCALE GENOMIC DNA]</scope>
    <source>
        <strain evidence="5">cv. HFTH1</strain>
        <tissue evidence="4">Young leaf</tissue>
    </source>
</reference>
<keyword evidence="2" id="KW-1133">Transmembrane helix</keyword>
<evidence type="ECO:0000256" key="1">
    <source>
        <dbReference type="SAM" id="MobiDB-lite"/>
    </source>
</evidence>
<dbReference type="AlphaFoldDB" id="A0A498HGU3"/>
<evidence type="ECO:0000313" key="5">
    <source>
        <dbReference type="Proteomes" id="UP000290289"/>
    </source>
</evidence>
<accession>A0A498HGU3</accession>
<dbReference type="SMART" id="SM00343">
    <property type="entry name" value="ZnF_C2HC"/>
    <property type="match status" value="2"/>
</dbReference>
<keyword evidence="5" id="KW-1185">Reference proteome</keyword>
<dbReference type="SMART" id="SM00719">
    <property type="entry name" value="Plus3"/>
    <property type="match status" value="1"/>
</dbReference>
<dbReference type="PANTHER" id="PTHR38940">
    <property type="entry name" value="PLUS3 DOMAIN-CONTAINING PROTEIN"/>
    <property type="match status" value="1"/>
</dbReference>
<feature type="transmembrane region" description="Helical" evidence="2">
    <location>
        <begin position="1070"/>
        <end position="1094"/>
    </location>
</feature>
<feature type="region of interest" description="Disordered" evidence="1">
    <location>
        <begin position="553"/>
        <end position="573"/>
    </location>
</feature>